<protein>
    <submittedName>
        <fullName evidence="1">NERD domain-containing protein</fullName>
    </submittedName>
</protein>
<accession>A0ABQ5P6N0</accession>
<name>A0ABQ5P6N0_9ACTN</name>
<dbReference type="Proteomes" id="UP001291653">
    <property type="component" value="Unassembled WGS sequence"/>
</dbReference>
<proteinExistence type="predicted"/>
<evidence type="ECO:0000313" key="2">
    <source>
        <dbReference type="Proteomes" id="UP001291653"/>
    </source>
</evidence>
<dbReference type="RefSeq" id="WP_323450228.1">
    <property type="nucleotide sequence ID" value="NZ_BSBI01000013.1"/>
</dbReference>
<reference evidence="1 2" key="1">
    <citation type="submission" date="2022-10" db="EMBL/GenBank/DDBJ databases">
        <title>Draft genome sequence of Streptomyces sp. YSPA8.</title>
        <authorList>
            <person name="Moriuchi R."/>
            <person name="Dohra H."/>
            <person name="Yamamura H."/>
            <person name="Kodani S."/>
        </authorList>
    </citation>
    <scope>NUCLEOTIDE SEQUENCE [LARGE SCALE GENOMIC DNA]</scope>
    <source>
        <strain evidence="1 2">YSPA8</strain>
    </source>
</reference>
<evidence type="ECO:0000313" key="1">
    <source>
        <dbReference type="EMBL" id="GLF98245.1"/>
    </source>
</evidence>
<keyword evidence="2" id="KW-1185">Reference proteome</keyword>
<comment type="caution">
    <text evidence="1">The sequence shown here is derived from an EMBL/GenBank/DDBJ whole genome shotgun (WGS) entry which is preliminary data.</text>
</comment>
<gene>
    <name evidence="1" type="ORF">SYYSPA8_28130</name>
</gene>
<sequence>MPQSVPAAAVPDKQYVRRILRHSQSSLVELIAATGARLPHPRDLRGHEGLGVYGPWALADAAWISLALGQEINRAPAQPRDLAQILGFYLALDDPFYQESPGEEVTRLLLRVFGQQLIWHVDEHSELSRTVALLTQSSTPEPLKVIGPGWAQDVLGCSVADYVGLALYVWATATGHPFLEFKGRFIPDMMLAPVGYSAFSTLRSAAEATAVLERHFVTDVPRLRAAYPASPDPLLRRYGHNPLRTAPLVAGFGDGYLVPVPAAVLSKASMLGLYYTGGEENSTPRGKAFTSDLGKLFEAYAGRQLGLLDHAMVHPEIHWLGEKKGQSGKSVDWIVVFPDLVLLVEVKSARPSAGLRLGAHNYAEMLAKRPGEGFAQIERTDLLISEGNPAFAQIPPHLPRRGMVITMEPFHLLNTAELRAGILRTPNPVTGETIPITTASIHELEHAVTLTDISLSQLLLTHPPNGSLRQLLAGHEFLERNPILEKGGKAIPFPGPPEP</sequence>
<dbReference type="EMBL" id="BSBI01000013">
    <property type="protein sequence ID" value="GLF98245.1"/>
    <property type="molecule type" value="Genomic_DNA"/>
</dbReference>
<organism evidence="1 2">
    <name type="scientific">Streptomyces yaizuensis</name>
    <dbReference type="NCBI Taxonomy" id="2989713"/>
    <lineage>
        <taxon>Bacteria</taxon>
        <taxon>Bacillati</taxon>
        <taxon>Actinomycetota</taxon>
        <taxon>Actinomycetes</taxon>
        <taxon>Kitasatosporales</taxon>
        <taxon>Streptomycetaceae</taxon>
        <taxon>Streptomyces</taxon>
    </lineage>
</organism>